<dbReference type="Proteomes" id="UP000263486">
    <property type="component" value="Unassembled WGS sequence"/>
</dbReference>
<comment type="caution">
    <text evidence="10">The sequence shown here is derived from an EMBL/GenBank/DDBJ whole genome shotgun (WGS) entry which is preliminary data.</text>
</comment>
<sequence length="183" mass="21192">MKKNIALLAGGKNSRMGGFTKSFLKFQNEYFLQRILDEFNDFDRIAIISNEKNLYKEYQVETFEDLIRGKGPLGGIYTALSSVSDSCFIAACDMPFLSQEKILNFYNDLDNFDAVIPIYKDRPQPLCALYNISILKYIKEAINNDDLKIMIPLRKAKVKFVEIDDDRLFVNINTPEEYRELTL</sequence>
<comment type="subcellular location">
    <subcellularLocation>
        <location evidence="8">Cytoplasm</location>
    </subcellularLocation>
</comment>
<feature type="binding site" evidence="8">
    <location>
        <position position="65"/>
    </location>
    <ligand>
        <name>GTP</name>
        <dbReference type="ChEBI" id="CHEBI:37565"/>
    </ligand>
</feature>
<evidence type="ECO:0000256" key="1">
    <source>
        <dbReference type="ARBA" id="ARBA00022490"/>
    </source>
</evidence>
<comment type="domain">
    <text evidence="8">The N-terminal domain determines nucleotide recognition and specific binding, while the C-terminal domain determines the specific binding to the target protein.</text>
</comment>
<feature type="domain" description="MobA-like NTP transferase" evidence="9">
    <location>
        <begin position="6"/>
        <end position="146"/>
    </location>
</feature>
<feature type="binding site" evidence="8">
    <location>
        <begin position="8"/>
        <end position="10"/>
    </location>
    <ligand>
        <name>GTP</name>
        <dbReference type="ChEBI" id="CHEBI:37565"/>
    </ligand>
</feature>
<proteinExistence type="inferred from homology"/>
<dbReference type="InterPro" id="IPR013482">
    <property type="entry name" value="Molybde_CF_guanTrfase"/>
</dbReference>
<accession>A0ABX9KIT2</accession>
<keyword evidence="1 8" id="KW-0963">Cytoplasm</keyword>
<comment type="caution">
    <text evidence="8">Lacks conserved residue(s) required for the propagation of feature annotation.</text>
</comment>
<dbReference type="GO" id="GO:0016779">
    <property type="term" value="F:nucleotidyltransferase activity"/>
    <property type="evidence" value="ECO:0007669"/>
    <property type="project" value="UniProtKB-KW"/>
</dbReference>
<dbReference type="Pfam" id="PF12804">
    <property type="entry name" value="NTP_transf_3"/>
    <property type="match status" value="1"/>
</dbReference>
<evidence type="ECO:0000256" key="5">
    <source>
        <dbReference type="ARBA" id="ARBA00022842"/>
    </source>
</evidence>
<dbReference type="SUPFAM" id="SSF53448">
    <property type="entry name" value="Nucleotide-diphospho-sugar transferases"/>
    <property type="match status" value="1"/>
</dbReference>
<keyword evidence="5 8" id="KW-0460">Magnesium</keyword>
<evidence type="ECO:0000256" key="6">
    <source>
        <dbReference type="ARBA" id="ARBA00023134"/>
    </source>
</evidence>
<dbReference type="Gene3D" id="3.90.550.10">
    <property type="entry name" value="Spore Coat Polysaccharide Biosynthesis Protein SpsA, Chain A"/>
    <property type="match status" value="1"/>
</dbReference>
<dbReference type="PANTHER" id="PTHR19136">
    <property type="entry name" value="MOLYBDENUM COFACTOR GUANYLYLTRANSFERASE"/>
    <property type="match status" value="1"/>
</dbReference>
<evidence type="ECO:0000256" key="7">
    <source>
        <dbReference type="ARBA" id="ARBA00023150"/>
    </source>
</evidence>
<evidence type="ECO:0000313" key="10">
    <source>
        <dbReference type="EMBL" id="REI42181.1"/>
    </source>
</evidence>
<comment type="function">
    <text evidence="8">Transfers a GMP moiety from GTP to Mo-molybdopterin (Mo-MPT) cofactor (Moco or molybdenum cofactor) to form Mo-molybdopterin guanine dinucleotide (Mo-MGD) cofactor.</text>
</comment>
<comment type="similarity">
    <text evidence="8">Belongs to the MobA family.</text>
</comment>
<keyword evidence="11" id="KW-1185">Reference proteome</keyword>
<gene>
    <name evidence="8" type="primary">mobA</name>
    <name evidence="10" type="ORF">DYH56_03925</name>
</gene>
<keyword evidence="4 8" id="KW-0547">Nucleotide-binding</keyword>
<protein>
    <recommendedName>
        <fullName evidence="8">Probable molybdenum cofactor guanylyltransferase</fullName>
        <shortName evidence="8">MoCo guanylyltransferase</shortName>
        <ecNumber evidence="8">2.7.7.77</ecNumber>
    </recommendedName>
    <alternativeName>
        <fullName evidence="8">GTP:molybdopterin guanylyltransferase</fullName>
    </alternativeName>
    <alternativeName>
        <fullName evidence="8">Mo-MPT guanylyltransferase</fullName>
    </alternativeName>
    <alternativeName>
        <fullName evidence="8">Molybdopterin guanylyltransferase</fullName>
    </alternativeName>
    <alternativeName>
        <fullName evidence="8">Molybdopterin-guanine dinucleotide synthase</fullName>
        <shortName evidence="8">MGD synthase</shortName>
    </alternativeName>
</protein>
<keyword evidence="7 8" id="KW-0501">Molybdenum cofactor biosynthesis</keyword>
<dbReference type="EC" id="2.7.7.77" evidence="8"/>
<dbReference type="PANTHER" id="PTHR19136:SF81">
    <property type="entry name" value="MOLYBDENUM COFACTOR GUANYLYLTRANSFERASE"/>
    <property type="match status" value="1"/>
</dbReference>
<dbReference type="CDD" id="cd02503">
    <property type="entry name" value="MobA"/>
    <property type="match status" value="1"/>
</dbReference>
<comment type="catalytic activity">
    <reaction evidence="8">
        <text>Mo-molybdopterin + GTP + H(+) = Mo-molybdopterin guanine dinucleotide + diphosphate</text>
        <dbReference type="Rhea" id="RHEA:34243"/>
        <dbReference type="ChEBI" id="CHEBI:15378"/>
        <dbReference type="ChEBI" id="CHEBI:33019"/>
        <dbReference type="ChEBI" id="CHEBI:37565"/>
        <dbReference type="ChEBI" id="CHEBI:71302"/>
        <dbReference type="ChEBI" id="CHEBI:71310"/>
        <dbReference type="EC" id="2.7.7.77"/>
    </reaction>
</comment>
<keyword evidence="2 8" id="KW-0808">Transferase</keyword>
<evidence type="ECO:0000256" key="2">
    <source>
        <dbReference type="ARBA" id="ARBA00022679"/>
    </source>
</evidence>
<evidence type="ECO:0000259" key="9">
    <source>
        <dbReference type="Pfam" id="PF12804"/>
    </source>
</evidence>
<reference evidence="10 11" key="1">
    <citation type="submission" date="2018-08" db="EMBL/GenBank/DDBJ databases">
        <title>Draft genome sequence of Psychrilyobacter sp. strain SD5 isolated from Black Sea water.</title>
        <authorList>
            <person name="Yadav S."/>
            <person name="Villanueva L."/>
            <person name="Damste J.S.S."/>
        </authorList>
    </citation>
    <scope>NUCLEOTIDE SEQUENCE [LARGE SCALE GENOMIC DNA]</scope>
    <source>
        <strain evidence="10 11">SD5</strain>
    </source>
</reference>
<feature type="binding site" evidence="8">
    <location>
        <position position="93"/>
    </location>
    <ligand>
        <name>Mg(2+)</name>
        <dbReference type="ChEBI" id="CHEBI:18420"/>
    </ligand>
</feature>
<evidence type="ECO:0000256" key="8">
    <source>
        <dbReference type="HAMAP-Rule" id="MF_00316"/>
    </source>
</evidence>
<keyword evidence="6 8" id="KW-0342">GTP-binding</keyword>
<comment type="cofactor">
    <cofactor evidence="8">
        <name>Mg(2+)</name>
        <dbReference type="ChEBI" id="CHEBI:18420"/>
    </cofactor>
</comment>
<name>A0ABX9KIT2_9FUSO</name>
<keyword evidence="3 8" id="KW-0479">Metal-binding</keyword>
<dbReference type="InterPro" id="IPR029044">
    <property type="entry name" value="Nucleotide-diphossugar_trans"/>
</dbReference>
<evidence type="ECO:0000256" key="3">
    <source>
        <dbReference type="ARBA" id="ARBA00022723"/>
    </source>
</evidence>
<dbReference type="HAMAP" id="MF_00316">
    <property type="entry name" value="MobA"/>
    <property type="match status" value="1"/>
</dbReference>
<keyword evidence="10" id="KW-0548">Nucleotidyltransferase</keyword>
<dbReference type="RefSeq" id="WP_114641559.1">
    <property type="nucleotide sequence ID" value="NZ_JAACIO010000005.1"/>
</dbReference>
<organism evidence="10 11">
    <name type="scientific">Psychrilyobacter piezotolerans</name>
    <dbReference type="NCBI Taxonomy" id="2293438"/>
    <lineage>
        <taxon>Bacteria</taxon>
        <taxon>Fusobacteriati</taxon>
        <taxon>Fusobacteriota</taxon>
        <taxon>Fusobacteriia</taxon>
        <taxon>Fusobacteriales</taxon>
        <taxon>Fusobacteriaceae</taxon>
        <taxon>Psychrilyobacter</taxon>
    </lineage>
</organism>
<feature type="binding site" evidence="8">
    <location>
        <position position="93"/>
    </location>
    <ligand>
        <name>GTP</name>
        <dbReference type="ChEBI" id="CHEBI:37565"/>
    </ligand>
</feature>
<dbReference type="EMBL" id="QUAJ01000005">
    <property type="protein sequence ID" value="REI42181.1"/>
    <property type="molecule type" value="Genomic_DNA"/>
</dbReference>
<feature type="binding site" evidence="8">
    <location>
        <position position="21"/>
    </location>
    <ligand>
        <name>GTP</name>
        <dbReference type="ChEBI" id="CHEBI:37565"/>
    </ligand>
</feature>
<dbReference type="InterPro" id="IPR025877">
    <property type="entry name" value="MobA-like_NTP_Trfase"/>
</dbReference>
<evidence type="ECO:0000313" key="11">
    <source>
        <dbReference type="Proteomes" id="UP000263486"/>
    </source>
</evidence>
<evidence type="ECO:0000256" key="4">
    <source>
        <dbReference type="ARBA" id="ARBA00022741"/>
    </source>
</evidence>